<dbReference type="Gene3D" id="1.10.10.10">
    <property type="entry name" value="Winged helix-like DNA-binding domain superfamily/Winged helix DNA-binding domain"/>
    <property type="match status" value="1"/>
</dbReference>
<dbReference type="RefSeq" id="WP_129353254.1">
    <property type="nucleotide sequence ID" value="NZ_CP026538.1"/>
</dbReference>
<dbReference type="InterPro" id="IPR000944">
    <property type="entry name" value="Tscrpt_reg_Rrf2"/>
</dbReference>
<dbReference type="OrthoDB" id="9800519at2"/>
<dbReference type="PANTHER" id="PTHR33221">
    <property type="entry name" value="WINGED HELIX-TURN-HELIX TRANSCRIPTIONAL REGULATOR, RRF2 FAMILY"/>
    <property type="match status" value="1"/>
</dbReference>
<dbReference type="EMBL" id="CP026538">
    <property type="protein sequence ID" value="QAZ68090.1"/>
    <property type="molecule type" value="Genomic_DNA"/>
</dbReference>
<dbReference type="PROSITE" id="PS51197">
    <property type="entry name" value="HTH_RRF2_2"/>
    <property type="match status" value="1"/>
</dbReference>
<dbReference type="SUPFAM" id="SSF46785">
    <property type="entry name" value="Winged helix' DNA-binding domain"/>
    <property type="match status" value="1"/>
</dbReference>
<dbReference type="GO" id="GO:0003700">
    <property type="term" value="F:DNA-binding transcription factor activity"/>
    <property type="evidence" value="ECO:0007669"/>
    <property type="project" value="TreeGrafter"/>
</dbReference>
<gene>
    <name evidence="1" type="ORF">C3Y92_12985</name>
</gene>
<dbReference type="PANTHER" id="PTHR33221:SF15">
    <property type="entry name" value="HTH-TYPE TRANSCRIPTIONAL REGULATOR YWGB-RELATED"/>
    <property type="match status" value="1"/>
</dbReference>
<reference evidence="1 2" key="1">
    <citation type="submission" date="2018-02" db="EMBL/GenBank/DDBJ databases">
        <title>Genome sequence of Desulfovibrio carbinolicus DSM 3852.</title>
        <authorList>
            <person name="Wilbanks E."/>
            <person name="Skennerton C.T."/>
            <person name="Orphan V.J."/>
        </authorList>
    </citation>
    <scope>NUCLEOTIDE SEQUENCE [LARGE SCALE GENOMIC DNA]</scope>
    <source>
        <strain evidence="1 2">DSM 3852</strain>
    </source>
</reference>
<dbReference type="GO" id="GO:0005829">
    <property type="term" value="C:cytosol"/>
    <property type="evidence" value="ECO:0007669"/>
    <property type="project" value="TreeGrafter"/>
</dbReference>
<evidence type="ECO:0000313" key="1">
    <source>
        <dbReference type="EMBL" id="QAZ68090.1"/>
    </source>
</evidence>
<keyword evidence="2" id="KW-1185">Reference proteome</keyword>
<dbReference type="InterPro" id="IPR036390">
    <property type="entry name" value="WH_DNA-bd_sf"/>
</dbReference>
<dbReference type="AlphaFoldDB" id="A0A4P6HPR5"/>
<dbReference type="Proteomes" id="UP000293296">
    <property type="component" value="Chromosome"/>
</dbReference>
<organism evidence="1 2">
    <name type="scientific">Solidesulfovibrio carbinolicus</name>
    <dbReference type="NCBI Taxonomy" id="296842"/>
    <lineage>
        <taxon>Bacteria</taxon>
        <taxon>Pseudomonadati</taxon>
        <taxon>Thermodesulfobacteriota</taxon>
        <taxon>Desulfovibrionia</taxon>
        <taxon>Desulfovibrionales</taxon>
        <taxon>Desulfovibrionaceae</taxon>
        <taxon>Solidesulfovibrio</taxon>
    </lineage>
</organism>
<name>A0A4P6HPR5_9BACT</name>
<sequence length="151" mass="16490">MRLTRAGEYAIRCVLYLAMHQDRTLIGRKEVAEAMDIPAQFLGKVAQQLAKAGVISIRQGSQGGYELARRAQDITLLAVIEAIDGEIFLNDCIQRPGSCDRQAICSVHNVWDTARRQLRDTLGSTTLAELAALEKCACRGQTCEGPRASNG</sequence>
<dbReference type="InterPro" id="IPR036388">
    <property type="entry name" value="WH-like_DNA-bd_sf"/>
</dbReference>
<evidence type="ECO:0000313" key="2">
    <source>
        <dbReference type="Proteomes" id="UP000293296"/>
    </source>
</evidence>
<protein>
    <submittedName>
        <fullName evidence="1">Rrf2 family transcriptional regulator</fullName>
    </submittedName>
</protein>
<proteinExistence type="predicted"/>
<dbReference type="KEGG" id="dcb:C3Y92_12985"/>
<dbReference type="NCBIfam" id="TIGR00738">
    <property type="entry name" value="rrf2_super"/>
    <property type="match status" value="1"/>
</dbReference>
<dbReference type="Pfam" id="PF02082">
    <property type="entry name" value="Rrf2"/>
    <property type="match status" value="1"/>
</dbReference>
<accession>A0A4P6HPR5</accession>